<evidence type="ECO:0000259" key="2">
    <source>
        <dbReference type="Pfam" id="PF00326"/>
    </source>
</evidence>
<keyword evidence="1" id="KW-0378">Hydrolase</keyword>
<dbReference type="EMBL" id="JAHWYN010000002">
    <property type="protein sequence ID" value="MBW4359341.1"/>
    <property type="molecule type" value="Genomic_DNA"/>
</dbReference>
<evidence type="ECO:0000313" key="3">
    <source>
        <dbReference type="EMBL" id="MBW4359341.1"/>
    </source>
</evidence>
<proteinExistence type="predicted"/>
<dbReference type="RefSeq" id="WP_219315879.1">
    <property type="nucleotide sequence ID" value="NZ_JAHWYN010000002.1"/>
</dbReference>
<accession>A0ABS6XSW9</accession>
<evidence type="ECO:0000313" key="4">
    <source>
        <dbReference type="Proteomes" id="UP000812031"/>
    </source>
</evidence>
<dbReference type="PANTHER" id="PTHR42776:SF27">
    <property type="entry name" value="DIPEPTIDYL PEPTIDASE FAMILY MEMBER 6"/>
    <property type="match status" value="1"/>
</dbReference>
<feature type="domain" description="Peptidase S9 prolyl oligopeptidase catalytic" evidence="2">
    <location>
        <begin position="695"/>
        <end position="864"/>
    </location>
</feature>
<name>A0ABS6XSW9_9FLAO</name>
<organism evidence="3 4">
    <name type="scientific">Flavobacterium taihuense</name>
    <dbReference type="NCBI Taxonomy" id="2857508"/>
    <lineage>
        <taxon>Bacteria</taxon>
        <taxon>Pseudomonadati</taxon>
        <taxon>Bacteroidota</taxon>
        <taxon>Flavobacteriia</taxon>
        <taxon>Flavobacteriales</taxon>
        <taxon>Flavobacteriaceae</taxon>
        <taxon>Flavobacterium</taxon>
    </lineage>
</organism>
<sequence>MQIIKKNRYWRSQRFVIGFAGFMFWLVTCPSWGQGNQKRPLTKDDYALWGKFVARKISNEGNWASYLVWYESKKDTLFVKNTKNKTAYPFPYAKDGIFNGESHFGCIARDTLLLQNLTTGTFTKTAGVTDFAFSGNEKYLLLLKKQANQKQSLVVQDRDGKAVVEIPNVSKWRLEPNRNGLLYCVDSADQNAIGFLKLGLKIKKNTIISGSNGAFQNLNWKGNTIVFIQNLSDDPQLFSYSIDTKKLNHFDANTQPSFPADMKISDAIGNTLTVSDDGDRIFFWLKENQDRLRPIDPATVQVWNAADKLVFAHKKNFGQYTLMDKMAVWSVKSNRFIQISDREIPKGFLSGDYKHAFIYDPIAYEPQNSFDGEYDLYLVDLTTVIRKRILEKYSGDNSTVPSSDGKFLLYAKEGNWWMYDIEKDTHTNITKTIPVSFFRQDQDMPIQPAPYGVAGWTEKDKSVILYDQYDLWQITADATIKKRLTNGREIQRTYRIKDLIPESLYQSDEIDTKKPPLQLNNEFVLSAIDQNSRASGFCKWNLKNGVTSMVWEQKKVNQIIKASNNDRYLYVEQSYEVAPRLMLYDTAPQEIVQSNPQQSHFYWGKAEPIRYNVNGKELSGILYYPAEYQSGVKYPMIVHVYQRQFQHLNDYENPSSYVGDGFNITNFTTQGYFVLYPDLVLETANVGKSATVCVLSAVDAVIAKGFVDPQKVGLIGHSFGGYETDLIITQTDRFATAVAGAAWTDLTSAYLYVGTTFYRPDFYRAEHDQLRIGKSLFEDRESYLKNSPVLQAPNVKTPLLGWTGEEDRHIHYLQSMEFYMALRRLNKTHTLLVYPEEEHTLWKRKNQKDLTSKVEQWFNYYLKNDQPQSWMKSEFY</sequence>
<dbReference type="PANTHER" id="PTHR42776">
    <property type="entry name" value="SERINE PEPTIDASE S9 FAMILY MEMBER"/>
    <property type="match status" value="1"/>
</dbReference>
<evidence type="ECO:0000256" key="1">
    <source>
        <dbReference type="ARBA" id="ARBA00022801"/>
    </source>
</evidence>
<dbReference type="Pfam" id="PF00326">
    <property type="entry name" value="Peptidase_S9"/>
    <property type="match status" value="1"/>
</dbReference>
<gene>
    <name evidence="3" type="ORF">KZH69_02475</name>
</gene>
<comment type="caution">
    <text evidence="3">The sequence shown here is derived from an EMBL/GenBank/DDBJ whole genome shotgun (WGS) entry which is preliminary data.</text>
</comment>
<dbReference type="InterPro" id="IPR001375">
    <property type="entry name" value="Peptidase_S9_cat"/>
</dbReference>
<reference evidence="3 4" key="1">
    <citation type="submission" date="2021-07" db="EMBL/GenBank/DDBJ databases">
        <title>Flavobacterium sp. nov. isolated from sediment on the Taihu Lake.</title>
        <authorList>
            <person name="Qu J.-H."/>
        </authorList>
    </citation>
    <scope>NUCLEOTIDE SEQUENCE [LARGE SCALE GENOMIC DNA]</scope>
    <source>
        <strain evidence="3 4">NAS39</strain>
    </source>
</reference>
<dbReference type="Proteomes" id="UP000812031">
    <property type="component" value="Unassembled WGS sequence"/>
</dbReference>
<keyword evidence="4" id="KW-1185">Reference proteome</keyword>
<protein>
    <submittedName>
        <fullName evidence="3">Prolyl oligopeptidase family serine peptidase</fullName>
    </submittedName>
</protein>